<feature type="domain" description="PLD phosphodiesterase" evidence="1">
    <location>
        <begin position="156"/>
        <end position="183"/>
    </location>
</feature>
<gene>
    <name evidence="2" type="ORF">HMPREF9430_00705</name>
</gene>
<dbReference type="PANTHER" id="PTHR21248">
    <property type="entry name" value="CARDIOLIPIN SYNTHASE"/>
    <property type="match status" value="1"/>
</dbReference>
<dbReference type="STRING" id="706433.HMPREF9430_00705"/>
<dbReference type="GO" id="GO:0032049">
    <property type="term" value="P:cardiolipin biosynthetic process"/>
    <property type="evidence" value="ECO:0007669"/>
    <property type="project" value="UniProtKB-ARBA"/>
</dbReference>
<dbReference type="RefSeq" id="WP_006525541.1">
    <property type="nucleotide sequence ID" value="NZ_GL637653.1"/>
</dbReference>
<organism evidence="2 3">
    <name type="scientific">Solobacterium moorei F0204</name>
    <dbReference type="NCBI Taxonomy" id="706433"/>
    <lineage>
        <taxon>Bacteria</taxon>
        <taxon>Bacillati</taxon>
        <taxon>Bacillota</taxon>
        <taxon>Erysipelotrichia</taxon>
        <taxon>Erysipelotrichales</taxon>
        <taxon>Erysipelotrichaceae</taxon>
        <taxon>Solobacterium</taxon>
    </lineage>
</organism>
<comment type="caution">
    <text evidence="2">The sequence shown here is derived from an EMBL/GenBank/DDBJ whole genome shotgun (WGS) entry which is preliminary data.</text>
</comment>
<dbReference type="Pfam" id="PF13091">
    <property type="entry name" value="PLDc_2"/>
    <property type="match status" value="1"/>
</dbReference>
<dbReference type="PROSITE" id="PS50035">
    <property type="entry name" value="PLD"/>
    <property type="match status" value="1"/>
</dbReference>
<protein>
    <recommendedName>
        <fullName evidence="1">PLD phosphodiesterase domain-containing protein</fullName>
    </recommendedName>
</protein>
<dbReference type="GO" id="GO:0030572">
    <property type="term" value="F:phosphatidyltransferase activity"/>
    <property type="evidence" value="ECO:0007669"/>
    <property type="project" value="UniProtKB-ARBA"/>
</dbReference>
<dbReference type="CDD" id="cd09132">
    <property type="entry name" value="PLDc_unchar4"/>
    <property type="match status" value="1"/>
</dbReference>
<dbReference type="InterPro" id="IPR001736">
    <property type="entry name" value="PLipase_D/transphosphatidylase"/>
</dbReference>
<sequence length="220" mass="24590">MSGGNINKELFFSTLKSDLANGTNNSTSMLKRSFLGLSDDNYESIVELVLDAINKQEADKVSLVATTPPSFSISAKTTMNAVQSMINEAERNILITGYSLSSYFADLVDTIVSKSQQGVFVKFFVNDIENQSGFDKILRYRGRFLKVYNYKQEDDKMAALHAKVISVDQEKTLITSANLSYHGQQGNIELGTLIESKDIAKQIDDIFTKLIFSKVFYELD</sequence>
<dbReference type="PANTHER" id="PTHR21248:SF22">
    <property type="entry name" value="PHOSPHOLIPASE D"/>
    <property type="match status" value="1"/>
</dbReference>
<dbReference type="HOGENOM" id="CLU_1249314_0_0_9"/>
<dbReference type="SUPFAM" id="SSF56024">
    <property type="entry name" value="Phospholipase D/nuclease"/>
    <property type="match status" value="1"/>
</dbReference>
<evidence type="ECO:0000313" key="3">
    <source>
        <dbReference type="Proteomes" id="UP000004097"/>
    </source>
</evidence>
<dbReference type="Gene3D" id="3.30.870.10">
    <property type="entry name" value="Endonuclease Chain A"/>
    <property type="match status" value="1"/>
</dbReference>
<dbReference type="AlphaFoldDB" id="E7MMD8"/>
<evidence type="ECO:0000259" key="1">
    <source>
        <dbReference type="PROSITE" id="PS50035"/>
    </source>
</evidence>
<name>E7MMD8_9FIRM</name>
<dbReference type="EMBL" id="AECQ01000012">
    <property type="protein sequence ID" value="EFW24676.1"/>
    <property type="molecule type" value="Genomic_DNA"/>
</dbReference>
<dbReference type="eggNOG" id="COG1502">
    <property type="taxonomic scope" value="Bacteria"/>
</dbReference>
<dbReference type="Proteomes" id="UP000004097">
    <property type="component" value="Unassembled WGS sequence"/>
</dbReference>
<proteinExistence type="predicted"/>
<dbReference type="InterPro" id="IPR025202">
    <property type="entry name" value="PLD-like_dom"/>
</dbReference>
<keyword evidence="3" id="KW-1185">Reference proteome</keyword>
<accession>E7MMD8</accession>
<reference evidence="2 3" key="1">
    <citation type="submission" date="2010-08" db="EMBL/GenBank/DDBJ databases">
        <authorList>
            <person name="Weinstock G."/>
            <person name="Sodergren E."/>
            <person name="Clifton S."/>
            <person name="Fulton L."/>
            <person name="Fulton B."/>
            <person name="Courtney L."/>
            <person name="Fronick C."/>
            <person name="Harrison M."/>
            <person name="Strong C."/>
            <person name="Farmer C."/>
            <person name="Delahaunty K."/>
            <person name="Markovic C."/>
            <person name="Hall O."/>
            <person name="Minx P."/>
            <person name="Tomlinson C."/>
            <person name="Mitreva M."/>
            <person name="Hou S."/>
            <person name="Chen J."/>
            <person name="Wollam A."/>
            <person name="Pepin K.H."/>
            <person name="Johnson M."/>
            <person name="Bhonagiri V."/>
            <person name="Zhang X."/>
            <person name="Suruliraj S."/>
            <person name="Warren W."/>
            <person name="Chinwalla A."/>
            <person name="Mardis E.R."/>
            <person name="Wilson R.K."/>
        </authorList>
    </citation>
    <scope>NUCLEOTIDE SEQUENCE [LARGE SCALE GENOMIC DNA]</scope>
    <source>
        <strain evidence="2 3">F0204</strain>
    </source>
</reference>
<evidence type="ECO:0000313" key="2">
    <source>
        <dbReference type="EMBL" id="EFW24676.1"/>
    </source>
</evidence>